<protein>
    <submittedName>
        <fullName evidence="7">Acyl-CoA dehydrogenase FadE34</fullName>
        <ecNumber evidence="7">1.3.99.-</ecNumber>
    </submittedName>
</protein>
<evidence type="ECO:0000313" key="7">
    <source>
        <dbReference type="EMBL" id="VVP22372.1"/>
    </source>
</evidence>
<dbReference type="GO" id="GO:0050660">
    <property type="term" value="F:flavin adenine dinucleotide binding"/>
    <property type="evidence" value="ECO:0007669"/>
    <property type="project" value="InterPro"/>
</dbReference>
<dbReference type="InterPro" id="IPR052161">
    <property type="entry name" value="Mycobact_Acyl-CoA_DH"/>
</dbReference>
<dbReference type="InterPro" id="IPR009100">
    <property type="entry name" value="AcylCoA_DH/oxidase_NM_dom_sf"/>
</dbReference>
<dbReference type="AlphaFoldDB" id="A0A5E7MCD3"/>
<evidence type="ECO:0000256" key="2">
    <source>
        <dbReference type="ARBA" id="ARBA00022630"/>
    </source>
</evidence>
<evidence type="ECO:0000256" key="1">
    <source>
        <dbReference type="ARBA" id="ARBA00001974"/>
    </source>
</evidence>
<feature type="domain" description="Acyl-CoA oxidase/dehydrogenase middle" evidence="5">
    <location>
        <begin position="129"/>
        <end position="225"/>
    </location>
</feature>
<dbReference type="InterPro" id="IPR046373">
    <property type="entry name" value="Acyl-CoA_Oxase/DH_mid-dom_sf"/>
</dbReference>
<dbReference type="GO" id="GO:0016627">
    <property type="term" value="F:oxidoreductase activity, acting on the CH-CH group of donors"/>
    <property type="evidence" value="ECO:0007669"/>
    <property type="project" value="InterPro"/>
</dbReference>
<dbReference type="RefSeq" id="WP_150744710.1">
    <property type="nucleotide sequence ID" value="NZ_CABVHE010000007.1"/>
</dbReference>
<keyword evidence="3" id="KW-0274">FAD</keyword>
<feature type="domain" description="Acyl-CoA dehydrogenase/oxidase N-terminal" evidence="6">
    <location>
        <begin position="14"/>
        <end position="125"/>
    </location>
</feature>
<dbReference type="SUPFAM" id="SSF56645">
    <property type="entry name" value="Acyl-CoA dehydrogenase NM domain-like"/>
    <property type="match status" value="1"/>
</dbReference>
<dbReference type="Gene3D" id="1.10.540.10">
    <property type="entry name" value="Acyl-CoA dehydrogenase/oxidase, N-terminal domain"/>
    <property type="match status" value="1"/>
</dbReference>
<evidence type="ECO:0000259" key="5">
    <source>
        <dbReference type="Pfam" id="PF02770"/>
    </source>
</evidence>
<proteinExistence type="predicted"/>
<organism evidence="7 8">
    <name type="scientific">Pseudomonas fluorescens</name>
    <dbReference type="NCBI Taxonomy" id="294"/>
    <lineage>
        <taxon>Bacteria</taxon>
        <taxon>Pseudomonadati</taxon>
        <taxon>Pseudomonadota</taxon>
        <taxon>Gammaproteobacteria</taxon>
        <taxon>Pseudomonadales</taxon>
        <taxon>Pseudomonadaceae</taxon>
        <taxon>Pseudomonas</taxon>
    </lineage>
</organism>
<keyword evidence="2" id="KW-0285">Flavoprotein</keyword>
<dbReference type="EC" id="1.3.99.-" evidence="7"/>
<dbReference type="Gene3D" id="2.40.110.10">
    <property type="entry name" value="Butyryl-CoA Dehydrogenase, subunit A, domain 2"/>
    <property type="match status" value="1"/>
</dbReference>
<comment type="cofactor">
    <cofactor evidence="1">
        <name>FAD</name>
        <dbReference type="ChEBI" id="CHEBI:57692"/>
    </cofactor>
</comment>
<evidence type="ECO:0000256" key="4">
    <source>
        <dbReference type="ARBA" id="ARBA00023002"/>
    </source>
</evidence>
<evidence type="ECO:0000256" key="3">
    <source>
        <dbReference type="ARBA" id="ARBA00022827"/>
    </source>
</evidence>
<dbReference type="InterPro" id="IPR013786">
    <property type="entry name" value="AcylCoA_DH/ox_N"/>
</dbReference>
<dbReference type="Proteomes" id="UP000385207">
    <property type="component" value="Unassembled WGS sequence"/>
</dbReference>
<accession>A0A5E7MCD3</accession>
<keyword evidence="4 7" id="KW-0560">Oxidoreductase</keyword>
<dbReference type="PANTHER" id="PTHR43292">
    <property type="entry name" value="ACYL-COA DEHYDROGENASE"/>
    <property type="match status" value="1"/>
</dbReference>
<dbReference type="Gene3D" id="1.20.140.10">
    <property type="entry name" value="Butyryl-CoA Dehydrogenase, subunit A, domain 3"/>
    <property type="match status" value="1"/>
</dbReference>
<dbReference type="EMBL" id="CABVII010000018">
    <property type="protein sequence ID" value="VVP22372.1"/>
    <property type="molecule type" value="Genomic_DNA"/>
</dbReference>
<dbReference type="FunFam" id="2.40.110.10:FF:000011">
    <property type="entry name" value="Acyl-CoA dehydrogenase FadE34"/>
    <property type="match status" value="1"/>
</dbReference>
<dbReference type="Pfam" id="PF02771">
    <property type="entry name" value="Acyl-CoA_dh_N"/>
    <property type="match status" value="1"/>
</dbReference>
<dbReference type="InterPro" id="IPR006091">
    <property type="entry name" value="Acyl-CoA_Oxase/DH_mid-dom"/>
</dbReference>
<dbReference type="Pfam" id="PF02770">
    <property type="entry name" value="Acyl-CoA_dh_M"/>
    <property type="match status" value="1"/>
</dbReference>
<dbReference type="OrthoDB" id="9769473at2"/>
<name>A0A5E7MCD3_PSEFL</name>
<reference evidence="7 8" key="1">
    <citation type="submission" date="2019-09" db="EMBL/GenBank/DDBJ databases">
        <authorList>
            <person name="Chandra G."/>
            <person name="Truman W A."/>
        </authorList>
    </citation>
    <scope>NUCLEOTIDE SEQUENCE [LARGE SCALE GENOMIC DNA]</scope>
    <source>
        <strain evidence="7">PS862</strain>
    </source>
</reference>
<sequence>MQALDIRPCRLDAKTQALRAEVRTFLAEELKHYSPADRAKGLVGLVPEFTRKLGERGWLGMTWPKRYGGHERSALERYVVLEELLAAGAPVGAHWVAERQSGPLLIKFSPEVLAPQIVPGIARGETLLAIGMSEPDVGSDLAAVRTRAEKTDGGWIVNGSKVWTSGAHLAHYMITLLRTGPKEEGNRRAGLSQLLIDLKAPGVTVRPIYNMLGEHDFNEVFLENVFVPDDFVIGEVGNGWLQVTAELALERSGPERYLSSTQLYLAMLDEADPQDTRHAVSLGRLAARYAALRQMSLGVAGMLARGENPAIPATVVKDQGALLEQAIPEVAHDLFGDQREPGSDLDQVMRFLTQSAPSFSLRGGTREILRGIIAGGLGLR</sequence>
<gene>
    <name evidence="7" type="ORF">PS862_03923</name>
</gene>
<evidence type="ECO:0000313" key="8">
    <source>
        <dbReference type="Proteomes" id="UP000385207"/>
    </source>
</evidence>
<dbReference type="InterPro" id="IPR037069">
    <property type="entry name" value="AcylCoA_DH/ox_N_sf"/>
</dbReference>
<dbReference type="PANTHER" id="PTHR43292:SF4">
    <property type="entry name" value="ACYL-COA DEHYDROGENASE FADE34"/>
    <property type="match status" value="1"/>
</dbReference>
<evidence type="ECO:0000259" key="6">
    <source>
        <dbReference type="Pfam" id="PF02771"/>
    </source>
</evidence>
<dbReference type="GO" id="GO:0005886">
    <property type="term" value="C:plasma membrane"/>
    <property type="evidence" value="ECO:0007669"/>
    <property type="project" value="TreeGrafter"/>
</dbReference>